<feature type="transmembrane region" description="Helical" evidence="2">
    <location>
        <begin position="60"/>
        <end position="79"/>
    </location>
</feature>
<protein>
    <recommendedName>
        <fullName evidence="3">DUF1468 domain-containing protein</fullName>
    </recommendedName>
</protein>
<sequence>MSDSPARPEVAAPAAPAGHAEGRPWGRAVFFAVLLAVLVGYTVMAFQMDRITGGGRIGPGFFPQIIGSLGVLIAAGALVNSLRPGEAAVEDAGFEEDEAGEGDLGRHPLALIVTIALSGVLLLTLNSLGAIISSALFTIGLLSFLNRGRWVANILVAVLVPIAMYLLFQTALNAGLPSGLLPRF</sequence>
<dbReference type="EMBL" id="BMEM01000001">
    <property type="protein sequence ID" value="GGF40314.1"/>
    <property type="molecule type" value="Genomic_DNA"/>
</dbReference>
<dbReference type="InterPro" id="IPR009936">
    <property type="entry name" value="DUF1468"/>
</dbReference>
<dbReference type="Pfam" id="PF07331">
    <property type="entry name" value="TctB"/>
    <property type="match status" value="1"/>
</dbReference>
<reference evidence="4" key="2">
    <citation type="submission" date="2020-09" db="EMBL/GenBank/DDBJ databases">
        <authorList>
            <person name="Sun Q."/>
            <person name="Zhou Y."/>
        </authorList>
    </citation>
    <scope>NUCLEOTIDE SEQUENCE</scope>
    <source>
        <strain evidence="4">CGMCC 1.12160</strain>
    </source>
</reference>
<comment type="caution">
    <text evidence="4">The sequence shown here is derived from an EMBL/GenBank/DDBJ whole genome shotgun (WGS) entry which is preliminary data.</text>
</comment>
<evidence type="ECO:0000259" key="3">
    <source>
        <dbReference type="Pfam" id="PF07331"/>
    </source>
</evidence>
<evidence type="ECO:0000256" key="2">
    <source>
        <dbReference type="SAM" id="Phobius"/>
    </source>
</evidence>
<feature type="region of interest" description="Disordered" evidence="1">
    <location>
        <begin position="1"/>
        <end position="20"/>
    </location>
</feature>
<organism evidence="4 5">
    <name type="scientific">Ornithinimicrobium tianjinense</name>
    <dbReference type="NCBI Taxonomy" id="1195761"/>
    <lineage>
        <taxon>Bacteria</taxon>
        <taxon>Bacillati</taxon>
        <taxon>Actinomycetota</taxon>
        <taxon>Actinomycetes</taxon>
        <taxon>Micrococcales</taxon>
        <taxon>Ornithinimicrobiaceae</taxon>
        <taxon>Ornithinimicrobium</taxon>
    </lineage>
</organism>
<keyword evidence="2" id="KW-0812">Transmembrane</keyword>
<dbReference type="AlphaFoldDB" id="A0A917BI65"/>
<feature type="transmembrane region" description="Helical" evidence="2">
    <location>
        <begin position="109"/>
        <end position="138"/>
    </location>
</feature>
<keyword evidence="2" id="KW-0472">Membrane</keyword>
<gene>
    <name evidence="4" type="ORF">GCM10011366_04930</name>
</gene>
<evidence type="ECO:0000313" key="5">
    <source>
        <dbReference type="Proteomes" id="UP000605670"/>
    </source>
</evidence>
<evidence type="ECO:0000313" key="4">
    <source>
        <dbReference type="EMBL" id="GGF40314.1"/>
    </source>
</evidence>
<name>A0A917BI65_9MICO</name>
<keyword evidence="5" id="KW-1185">Reference proteome</keyword>
<proteinExistence type="predicted"/>
<keyword evidence="2" id="KW-1133">Transmembrane helix</keyword>
<feature type="compositionally biased region" description="Low complexity" evidence="1">
    <location>
        <begin position="1"/>
        <end position="19"/>
    </location>
</feature>
<dbReference type="RefSeq" id="WP_188428015.1">
    <property type="nucleotide sequence ID" value="NZ_BAABKH010000010.1"/>
</dbReference>
<accession>A0A917BI65</accession>
<feature type="domain" description="DUF1468" evidence="3">
    <location>
        <begin position="30"/>
        <end position="177"/>
    </location>
</feature>
<reference evidence="4" key="1">
    <citation type="journal article" date="2014" name="Int. J. Syst. Evol. Microbiol.">
        <title>Complete genome sequence of Corynebacterium casei LMG S-19264T (=DSM 44701T), isolated from a smear-ripened cheese.</title>
        <authorList>
            <consortium name="US DOE Joint Genome Institute (JGI-PGF)"/>
            <person name="Walter F."/>
            <person name="Albersmeier A."/>
            <person name="Kalinowski J."/>
            <person name="Ruckert C."/>
        </authorList>
    </citation>
    <scope>NUCLEOTIDE SEQUENCE</scope>
    <source>
        <strain evidence="4">CGMCC 1.12160</strain>
    </source>
</reference>
<evidence type="ECO:0000256" key="1">
    <source>
        <dbReference type="SAM" id="MobiDB-lite"/>
    </source>
</evidence>
<dbReference type="Proteomes" id="UP000605670">
    <property type="component" value="Unassembled WGS sequence"/>
</dbReference>
<feature type="transmembrane region" description="Helical" evidence="2">
    <location>
        <begin position="28"/>
        <end position="48"/>
    </location>
</feature>
<feature type="transmembrane region" description="Helical" evidence="2">
    <location>
        <begin position="150"/>
        <end position="168"/>
    </location>
</feature>